<evidence type="ECO:0000313" key="14">
    <source>
        <dbReference type="Proteomes" id="UP000037069"/>
    </source>
</evidence>
<keyword evidence="10" id="KW-0325">Glycoprotein</keyword>
<comment type="caution">
    <text evidence="13">The sequence shown here is derived from an EMBL/GenBank/DDBJ whole genome shotgun (WGS) entry which is preliminary data.</text>
</comment>
<keyword evidence="8" id="KW-1015">Disulfide bond</keyword>
<organism evidence="13 14">
    <name type="scientific">Lucilia cuprina</name>
    <name type="common">Green bottle fly</name>
    <name type="synonym">Australian sheep blowfly</name>
    <dbReference type="NCBI Taxonomy" id="7375"/>
    <lineage>
        <taxon>Eukaryota</taxon>
        <taxon>Metazoa</taxon>
        <taxon>Ecdysozoa</taxon>
        <taxon>Arthropoda</taxon>
        <taxon>Hexapoda</taxon>
        <taxon>Insecta</taxon>
        <taxon>Pterygota</taxon>
        <taxon>Neoptera</taxon>
        <taxon>Endopterygota</taxon>
        <taxon>Diptera</taxon>
        <taxon>Brachycera</taxon>
        <taxon>Muscomorpha</taxon>
        <taxon>Oestroidea</taxon>
        <taxon>Calliphoridae</taxon>
        <taxon>Luciliinae</taxon>
        <taxon>Lucilia</taxon>
    </lineage>
</organism>
<dbReference type="SUPFAM" id="SSF63877">
    <property type="entry name" value="Methuselah ectodomain"/>
    <property type="match status" value="1"/>
</dbReference>
<keyword evidence="14" id="KW-1185">Reference proteome</keyword>
<dbReference type="Gene3D" id="1.20.1070.10">
    <property type="entry name" value="Rhodopsin 7-helix transmembrane proteins"/>
    <property type="match status" value="1"/>
</dbReference>
<keyword evidence="7 12" id="KW-0472">Membrane</keyword>
<dbReference type="STRING" id="7375.A0A0L0CHU9"/>
<proteinExistence type="inferred from homology"/>
<keyword evidence="6" id="KW-0297">G-protein coupled receptor</keyword>
<dbReference type="EMBL" id="JRES01000453">
    <property type="protein sequence ID" value="KNC31064.1"/>
    <property type="molecule type" value="Genomic_DNA"/>
</dbReference>
<evidence type="ECO:0000313" key="13">
    <source>
        <dbReference type="EMBL" id="KNC31064.1"/>
    </source>
</evidence>
<evidence type="ECO:0000256" key="8">
    <source>
        <dbReference type="ARBA" id="ARBA00023157"/>
    </source>
</evidence>
<accession>A0A0L0CHU9</accession>
<keyword evidence="4 12" id="KW-0812">Transmembrane</keyword>
<dbReference type="Proteomes" id="UP000037069">
    <property type="component" value="Unassembled WGS sequence"/>
</dbReference>
<evidence type="ECO:0000256" key="3">
    <source>
        <dbReference type="ARBA" id="ARBA00022475"/>
    </source>
</evidence>
<evidence type="ECO:0000256" key="5">
    <source>
        <dbReference type="ARBA" id="ARBA00022989"/>
    </source>
</evidence>
<evidence type="ECO:0000256" key="1">
    <source>
        <dbReference type="ARBA" id="ARBA00004651"/>
    </source>
</evidence>
<protein>
    <recommendedName>
        <fullName evidence="15">G-protein coupled receptors family 2 profile 2 domain-containing protein</fullName>
    </recommendedName>
</protein>
<gene>
    <name evidence="13" type="ORF">FF38_09936</name>
</gene>
<evidence type="ECO:0000256" key="12">
    <source>
        <dbReference type="SAM" id="Phobius"/>
    </source>
</evidence>
<dbReference type="InterPro" id="IPR000832">
    <property type="entry name" value="GPCR_2_secretin-like"/>
</dbReference>
<evidence type="ECO:0000256" key="6">
    <source>
        <dbReference type="ARBA" id="ARBA00023040"/>
    </source>
</evidence>
<feature type="transmembrane region" description="Helical" evidence="12">
    <location>
        <begin position="198"/>
        <end position="219"/>
    </location>
</feature>
<comment type="similarity">
    <text evidence="2">Belongs to the G-protein coupled receptor 2 family. Mth subfamily.</text>
</comment>
<keyword evidence="11" id="KW-0807">Transducer</keyword>
<dbReference type="PANTHER" id="PTHR47154">
    <property type="entry name" value="G-PROTEIN COUPLED RECEPTOR MTH-RELATED"/>
    <property type="match status" value="1"/>
</dbReference>
<evidence type="ECO:0000256" key="9">
    <source>
        <dbReference type="ARBA" id="ARBA00023170"/>
    </source>
</evidence>
<name>A0A0L0CHU9_LUCCU</name>
<reference evidence="13 14" key="1">
    <citation type="journal article" date="2015" name="Nat. Commun.">
        <title>Lucilia cuprina genome unlocks parasitic fly biology to underpin future interventions.</title>
        <authorList>
            <person name="Anstead C.A."/>
            <person name="Korhonen P.K."/>
            <person name="Young N.D."/>
            <person name="Hall R.S."/>
            <person name="Jex A.R."/>
            <person name="Murali S.C."/>
            <person name="Hughes D.S."/>
            <person name="Lee S.F."/>
            <person name="Perry T."/>
            <person name="Stroehlein A.J."/>
            <person name="Ansell B.R."/>
            <person name="Breugelmans B."/>
            <person name="Hofmann A."/>
            <person name="Qu J."/>
            <person name="Dugan S."/>
            <person name="Lee S.L."/>
            <person name="Chao H."/>
            <person name="Dinh H."/>
            <person name="Han Y."/>
            <person name="Doddapaneni H.V."/>
            <person name="Worley K.C."/>
            <person name="Muzny D.M."/>
            <person name="Ioannidis P."/>
            <person name="Waterhouse R.M."/>
            <person name="Zdobnov E.M."/>
            <person name="James P.J."/>
            <person name="Bagnall N.H."/>
            <person name="Kotze A.C."/>
            <person name="Gibbs R.A."/>
            <person name="Richards S."/>
            <person name="Batterham P."/>
            <person name="Gasser R.B."/>
        </authorList>
    </citation>
    <scope>NUCLEOTIDE SEQUENCE [LARGE SCALE GENOMIC DNA]</scope>
    <source>
        <strain evidence="13 14">LS</strain>
        <tissue evidence="13">Full body</tissue>
    </source>
</reference>
<dbReference type="GO" id="GO:0005886">
    <property type="term" value="C:plasma membrane"/>
    <property type="evidence" value="ECO:0007669"/>
    <property type="project" value="UniProtKB-SubCell"/>
</dbReference>
<keyword evidence="3" id="KW-1003">Cell membrane</keyword>
<evidence type="ECO:0000256" key="7">
    <source>
        <dbReference type="ARBA" id="ARBA00023136"/>
    </source>
</evidence>
<feature type="transmembrane region" description="Helical" evidence="12">
    <location>
        <begin position="164"/>
        <end position="186"/>
    </location>
</feature>
<dbReference type="AlphaFoldDB" id="A0A0L0CHU9"/>
<dbReference type="GO" id="GO:0008528">
    <property type="term" value="F:G protein-coupled peptide receptor activity"/>
    <property type="evidence" value="ECO:0007669"/>
    <property type="project" value="TreeGrafter"/>
</dbReference>
<dbReference type="Pfam" id="PF00002">
    <property type="entry name" value="7tm_2"/>
    <property type="match status" value="1"/>
</dbReference>
<evidence type="ECO:0000256" key="10">
    <source>
        <dbReference type="ARBA" id="ARBA00023180"/>
    </source>
</evidence>
<evidence type="ECO:0000256" key="11">
    <source>
        <dbReference type="ARBA" id="ARBA00023224"/>
    </source>
</evidence>
<keyword evidence="9" id="KW-0675">Receptor</keyword>
<dbReference type="OMA" id="SWMNVMC"/>
<dbReference type="PANTHER" id="PTHR47154:SF2">
    <property type="entry name" value="G-PROTEIN COUPLED RECEPTOR MTH-RELATED"/>
    <property type="match status" value="1"/>
</dbReference>
<dbReference type="OrthoDB" id="6134459at2759"/>
<evidence type="ECO:0000256" key="4">
    <source>
        <dbReference type="ARBA" id="ARBA00022692"/>
    </source>
</evidence>
<sequence length="233" mass="26674">MNKNVNEFYVTASLDDLLHPLCELIFCVDACCNRIFNRRIPNFDDDNFILFGILRSLDCLKYRLDPDAYSDEAHTISERDGSLYVMATKKHYTNGQYCVEKIRNSSWADQKLYTFLCFDSKVVGNDRIRFKVYTIGLLISCSFYAITLLVYLSIAKLRNLPGKILICLVSSLFTAYLGIALGQLMPTPNDTVCFASGFFIYFCLMAAFSWMNVMCFDIWQTFGIGLEHVIMIG</sequence>
<keyword evidence="5 12" id="KW-1133">Transmembrane helix</keyword>
<dbReference type="InterPro" id="IPR036272">
    <property type="entry name" value="Methuselah_N_sf"/>
</dbReference>
<evidence type="ECO:0000256" key="2">
    <source>
        <dbReference type="ARBA" id="ARBA00008979"/>
    </source>
</evidence>
<feature type="transmembrane region" description="Helical" evidence="12">
    <location>
        <begin position="132"/>
        <end position="152"/>
    </location>
</feature>
<evidence type="ECO:0008006" key="15">
    <source>
        <dbReference type="Google" id="ProtNLM"/>
    </source>
</evidence>
<dbReference type="InterPro" id="IPR051384">
    <property type="entry name" value="Mth_GPCR"/>
</dbReference>
<comment type="subcellular location">
    <subcellularLocation>
        <location evidence="1">Cell membrane</location>
        <topology evidence="1">Multi-pass membrane protein</topology>
    </subcellularLocation>
</comment>